<comment type="caution">
    <text evidence="2">The sequence shown here is derived from an EMBL/GenBank/DDBJ whole genome shotgun (WGS) entry which is preliminary data.</text>
</comment>
<proteinExistence type="inferred from homology"/>
<dbReference type="SUPFAM" id="SSF51735">
    <property type="entry name" value="NAD(P)-binding Rossmann-fold domains"/>
    <property type="match status" value="1"/>
</dbReference>
<sequence>MGRASFDFSDETVIVTGGSSGIGRAIALDFGEAGATVLNADVDAEPKDEGAERPTHEEIEASGGAAEYVETDVSDPAQLESVVEAAREFGGVDVMVNNAGWFTRGDIFSVDREAFERIHGINTNGVFFGTRAAAADMRDRGEGGAIVNTASISATHAQADQIPYDSTKGAIRMITRGAALELADYDVRVNAVAPGHIATEFGAGAEQKEETVAADGLTKPIPLDRPGYPEDIAPTTLFLASEQADYVTGEMVYVDGGWQTF</sequence>
<evidence type="ECO:0000313" key="3">
    <source>
        <dbReference type="Proteomes" id="UP000011513"/>
    </source>
</evidence>
<dbReference type="OrthoDB" id="24596at2157"/>
<dbReference type="InterPro" id="IPR036291">
    <property type="entry name" value="NAD(P)-bd_dom_sf"/>
</dbReference>
<dbReference type="Gene3D" id="3.40.50.720">
    <property type="entry name" value="NAD(P)-binding Rossmann-like Domain"/>
    <property type="match status" value="1"/>
</dbReference>
<dbReference type="AlphaFoldDB" id="M0CXP3"/>
<organism evidence="2 3">
    <name type="scientific">Halogeometricum pallidum JCM 14848</name>
    <dbReference type="NCBI Taxonomy" id="1227487"/>
    <lineage>
        <taxon>Archaea</taxon>
        <taxon>Methanobacteriati</taxon>
        <taxon>Methanobacteriota</taxon>
        <taxon>Stenosarchaea group</taxon>
        <taxon>Halobacteria</taxon>
        <taxon>Halobacteriales</taxon>
        <taxon>Haloferacaceae</taxon>
        <taxon>Halogeometricum</taxon>
    </lineage>
</organism>
<dbReference type="PANTHER" id="PTHR42760">
    <property type="entry name" value="SHORT-CHAIN DEHYDROGENASES/REDUCTASES FAMILY MEMBER"/>
    <property type="match status" value="1"/>
</dbReference>
<dbReference type="eggNOG" id="arCOG01259">
    <property type="taxonomic scope" value="Archaea"/>
</dbReference>
<reference evidence="2 3" key="1">
    <citation type="journal article" date="2014" name="PLoS Genet.">
        <title>Phylogenetically driven sequencing of extremely halophilic archaea reveals strategies for static and dynamic osmo-response.</title>
        <authorList>
            <person name="Becker E.A."/>
            <person name="Seitzer P.M."/>
            <person name="Tritt A."/>
            <person name="Larsen D."/>
            <person name="Krusor M."/>
            <person name="Yao A.I."/>
            <person name="Wu D."/>
            <person name="Madern D."/>
            <person name="Eisen J.A."/>
            <person name="Darling A.E."/>
            <person name="Facciotti M.T."/>
        </authorList>
    </citation>
    <scope>NUCLEOTIDE SEQUENCE [LARGE SCALE GENOMIC DNA]</scope>
    <source>
        <strain evidence="2 3">JCM 14848</strain>
    </source>
</reference>
<comment type="similarity">
    <text evidence="1">Belongs to the short-chain dehydrogenases/reductases (SDR) family.</text>
</comment>
<dbReference type="PRINTS" id="PR00080">
    <property type="entry name" value="SDRFAMILY"/>
</dbReference>
<evidence type="ECO:0000313" key="2">
    <source>
        <dbReference type="EMBL" id="ELZ27980.1"/>
    </source>
</evidence>
<dbReference type="InParanoid" id="M0CXP3"/>
<dbReference type="CDD" id="cd05233">
    <property type="entry name" value="SDR_c"/>
    <property type="match status" value="1"/>
</dbReference>
<dbReference type="NCBIfam" id="NF005559">
    <property type="entry name" value="PRK07231.1"/>
    <property type="match status" value="1"/>
</dbReference>
<accession>M0CXP3</accession>
<protein>
    <submittedName>
        <fullName evidence="2">Short-chain dehydrogenase/reductase SDR</fullName>
    </submittedName>
</protein>
<dbReference type="EMBL" id="AOIV01000038">
    <property type="protein sequence ID" value="ELZ27980.1"/>
    <property type="molecule type" value="Genomic_DNA"/>
</dbReference>
<dbReference type="GO" id="GO:0016616">
    <property type="term" value="F:oxidoreductase activity, acting on the CH-OH group of donors, NAD or NADP as acceptor"/>
    <property type="evidence" value="ECO:0007669"/>
    <property type="project" value="TreeGrafter"/>
</dbReference>
<dbReference type="RefSeq" id="WP_008388460.1">
    <property type="nucleotide sequence ID" value="NZ_AOIV01000038.1"/>
</dbReference>
<dbReference type="Pfam" id="PF13561">
    <property type="entry name" value="adh_short_C2"/>
    <property type="match status" value="1"/>
</dbReference>
<dbReference type="Proteomes" id="UP000011513">
    <property type="component" value="Unassembled WGS sequence"/>
</dbReference>
<keyword evidence="3" id="KW-1185">Reference proteome</keyword>
<evidence type="ECO:0000256" key="1">
    <source>
        <dbReference type="ARBA" id="ARBA00006484"/>
    </source>
</evidence>
<dbReference type="PRINTS" id="PR00081">
    <property type="entry name" value="GDHRDH"/>
</dbReference>
<gene>
    <name evidence="2" type="ORF">C474_15804</name>
</gene>
<dbReference type="FunFam" id="3.40.50.720:FF:000084">
    <property type="entry name" value="Short-chain dehydrogenase reductase"/>
    <property type="match status" value="1"/>
</dbReference>
<name>M0CXP3_HALPD</name>
<dbReference type="InterPro" id="IPR002347">
    <property type="entry name" value="SDR_fam"/>
</dbReference>
<dbReference type="PATRIC" id="fig|1227487.5.peg.3131"/>